<gene>
    <name evidence="3" type="ORF">HQ605_14705</name>
</gene>
<dbReference type="EMBL" id="JABUKG010000016">
    <property type="protein sequence ID" value="MBY6322075.1"/>
    <property type="molecule type" value="Genomic_DNA"/>
</dbReference>
<keyword evidence="4" id="KW-1185">Reference proteome</keyword>
<dbReference type="RefSeq" id="WP_157889587.1">
    <property type="nucleotide sequence ID" value="NZ_JABUKE010000017.1"/>
</dbReference>
<dbReference type="SUPFAM" id="SSF103473">
    <property type="entry name" value="MFS general substrate transporter"/>
    <property type="match status" value="1"/>
</dbReference>
<evidence type="ECO:0000256" key="1">
    <source>
        <dbReference type="SAM" id="MobiDB-lite"/>
    </source>
</evidence>
<comment type="caution">
    <text evidence="3">The sequence shown here is derived from an EMBL/GenBank/DDBJ whole genome shotgun (WGS) entry which is preliminary data.</text>
</comment>
<feature type="region of interest" description="Disordered" evidence="1">
    <location>
        <begin position="124"/>
        <end position="148"/>
    </location>
</feature>
<evidence type="ECO:0000313" key="3">
    <source>
        <dbReference type="EMBL" id="MBY6322075.1"/>
    </source>
</evidence>
<feature type="transmembrane region" description="Helical" evidence="2">
    <location>
        <begin position="163"/>
        <end position="184"/>
    </location>
</feature>
<accession>A0ABS7NXI3</accession>
<reference evidence="3 4" key="1">
    <citation type="submission" date="2020-06" db="EMBL/GenBank/DDBJ databases">
        <title>Taxonomy, biology and ecology of Rhodococcus bacteria occurring in California pistachio and other woody hosts as revealed by genome sequence analyses.</title>
        <authorList>
            <person name="Gai Y."/>
            <person name="Riely B."/>
        </authorList>
    </citation>
    <scope>NUCLEOTIDE SEQUENCE [LARGE SCALE GENOMIC DNA]</scope>
    <source>
        <strain evidence="3 4">BP-284</strain>
    </source>
</reference>
<sequence>MSLAGRAGRLAARRVVLRGAGGPADCDSAGFDGVVVCLRQCGVCRKVQSEGGYCGVEERFDVTGAGVARGVSAREDGVVVERGDRGREGPRVSVDGRTHGPTMHYRSSGGLDARYATTCDVDRDPRRRSDTDDIARRHGRLEGVPDPDDPRYRRTGLSWRVQAMLWPAFCTIAACLVAIGVVIVSNGIDLGEFGRLVVLVAAGVPVLVVVVCTLLGGTAVLVGLAVRAVMRVLAPTAPSWVRAVMVAVPTGVGVAVMVLVFMAWIGEEETAVADYWRYAVGIGAVAVVASAIYSRDLFDKRHLVGWREGR</sequence>
<keyword evidence="2" id="KW-0472">Membrane</keyword>
<evidence type="ECO:0000313" key="4">
    <source>
        <dbReference type="Proteomes" id="UP001520140"/>
    </source>
</evidence>
<dbReference type="InterPro" id="IPR036259">
    <property type="entry name" value="MFS_trans_sf"/>
</dbReference>
<keyword evidence="2" id="KW-1133">Transmembrane helix</keyword>
<evidence type="ECO:0000256" key="2">
    <source>
        <dbReference type="SAM" id="Phobius"/>
    </source>
</evidence>
<proteinExistence type="predicted"/>
<organism evidence="3 4">
    <name type="scientific">Rhodococcoides kroppenstedtii</name>
    <dbReference type="NCBI Taxonomy" id="293050"/>
    <lineage>
        <taxon>Bacteria</taxon>
        <taxon>Bacillati</taxon>
        <taxon>Actinomycetota</taxon>
        <taxon>Actinomycetes</taxon>
        <taxon>Mycobacteriales</taxon>
        <taxon>Nocardiaceae</taxon>
        <taxon>Rhodococcoides</taxon>
    </lineage>
</organism>
<feature type="transmembrane region" description="Helical" evidence="2">
    <location>
        <begin position="196"/>
        <end position="229"/>
    </location>
</feature>
<keyword evidence="2" id="KW-0812">Transmembrane</keyword>
<dbReference type="Proteomes" id="UP001520140">
    <property type="component" value="Unassembled WGS sequence"/>
</dbReference>
<protein>
    <submittedName>
        <fullName evidence="3">Uncharacterized protein</fullName>
    </submittedName>
</protein>
<feature type="transmembrane region" description="Helical" evidence="2">
    <location>
        <begin position="241"/>
        <end position="263"/>
    </location>
</feature>
<feature type="transmembrane region" description="Helical" evidence="2">
    <location>
        <begin position="275"/>
        <end position="293"/>
    </location>
</feature>
<name>A0ABS7NXI3_9NOCA</name>